<evidence type="ECO:0000313" key="2">
    <source>
        <dbReference type="EMBL" id="SFG77127.1"/>
    </source>
</evidence>
<dbReference type="InterPro" id="IPR036895">
    <property type="entry name" value="Uracil-DNA_glycosylase-like_sf"/>
</dbReference>
<dbReference type="Pfam" id="PF03167">
    <property type="entry name" value="UDG"/>
    <property type="match status" value="1"/>
</dbReference>
<dbReference type="SMART" id="SM00986">
    <property type="entry name" value="UDG"/>
    <property type="match status" value="1"/>
</dbReference>
<evidence type="ECO:0000313" key="3">
    <source>
        <dbReference type="Proteomes" id="UP000198623"/>
    </source>
</evidence>
<evidence type="ECO:0000259" key="1">
    <source>
        <dbReference type="SMART" id="SM00986"/>
    </source>
</evidence>
<dbReference type="EMBL" id="FOOU01000013">
    <property type="protein sequence ID" value="SFG77127.1"/>
    <property type="molecule type" value="Genomic_DNA"/>
</dbReference>
<dbReference type="NCBIfam" id="TIGR04274">
    <property type="entry name" value="hypoxanDNAglyco"/>
    <property type="match status" value="1"/>
</dbReference>
<keyword evidence="3" id="KW-1185">Reference proteome</keyword>
<organism evidence="2 3">
    <name type="scientific">Neptunomonas qingdaonensis</name>
    <dbReference type="NCBI Taxonomy" id="1045558"/>
    <lineage>
        <taxon>Bacteria</taxon>
        <taxon>Pseudomonadati</taxon>
        <taxon>Pseudomonadota</taxon>
        <taxon>Gammaproteobacteria</taxon>
        <taxon>Oceanospirillales</taxon>
        <taxon>Oceanospirillaceae</taxon>
        <taxon>Neptunomonas</taxon>
    </lineage>
</organism>
<dbReference type="CDD" id="cd10032">
    <property type="entry name" value="UDG-F6_HDG"/>
    <property type="match status" value="1"/>
</dbReference>
<protein>
    <submittedName>
        <fullName evidence="2">G/U mismatch-specific uracil-DNA glycosylase</fullName>
    </submittedName>
</protein>
<dbReference type="Proteomes" id="UP000198623">
    <property type="component" value="Unassembled WGS sequence"/>
</dbReference>
<dbReference type="AlphaFoldDB" id="A0A1I2UNC3"/>
<dbReference type="SUPFAM" id="SSF52141">
    <property type="entry name" value="Uracil-DNA glycosylase-like"/>
    <property type="match status" value="1"/>
</dbReference>
<dbReference type="STRING" id="1045558.SAMN05216175_11355"/>
<dbReference type="InterPro" id="IPR005122">
    <property type="entry name" value="Uracil-DNA_glycosylase-like"/>
</dbReference>
<accession>A0A1I2UNC3</accession>
<dbReference type="Gene3D" id="3.40.470.10">
    <property type="entry name" value="Uracil-DNA glycosylase-like domain"/>
    <property type="match status" value="1"/>
</dbReference>
<dbReference type="RefSeq" id="WP_244889952.1">
    <property type="nucleotide sequence ID" value="NZ_FOOU01000013.1"/>
</dbReference>
<gene>
    <name evidence="2" type="ORF">SAMN05216175_11355</name>
</gene>
<dbReference type="SMART" id="SM00987">
    <property type="entry name" value="UreE_C"/>
    <property type="match status" value="1"/>
</dbReference>
<dbReference type="InterPro" id="IPR026353">
    <property type="entry name" value="Hypoxan-DNA_Glyclase"/>
</dbReference>
<name>A0A1I2UNC3_9GAMM</name>
<sequence>MNSPVTSFNPIVAPQAKLLILGSMPGVKSLQEQEYYAHPRNAFWQIMKQLLEFDDELNYTQRLEIIQRHGVALWDVAHQCIRPGSLDSEIDRNSVIPNEIARLLKANPSIQAICFNGQTAAKMFKRHFPDLLTTPGISFITLPSTSPAHASLSFADKLAAWHIVKEILRAGASRRH</sequence>
<proteinExistence type="predicted"/>
<feature type="domain" description="Uracil-DNA glycosylase-like" evidence="1">
    <location>
        <begin position="9"/>
        <end position="165"/>
    </location>
</feature>
<reference evidence="3" key="1">
    <citation type="submission" date="2016-10" db="EMBL/GenBank/DDBJ databases">
        <authorList>
            <person name="Varghese N."/>
            <person name="Submissions S."/>
        </authorList>
    </citation>
    <scope>NUCLEOTIDE SEQUENCE [LARGE SCALE GENOMIC DNA]</scope>
    <source>
        <strain evidence="3">CGMCC 1.10971</strain>
    </source>
</reference>